<evidence type="ECO:0000256" key="3">
    <source>
        <dbReference type="ARBA" id="ARBA00022475"/>
    </source>
</evidence>
<evidence type="ECO:0000256" key="4">
    <source>
        <dbReference type="ARBA" id="ARBA00022692"/>
    </source>
</evidence>
<dbReference type="PROSITE" id="PS50262">
    <property type="entry name" value="G_PROTEIN_RECEP_F1_2"/>
    <property type="match status" value="1"/>
</dbReference>
<evidence type="ECO:0000256" key="5">
    <source>
        <dbReference type="ARBA" id="ARBA00022989"/>
    </source>
</evidence>
<feature type="transmembrane region" description="Helical" evidence="8">
    <location>
        <begin position="98"/>
        <end position="118"/>
    </location>
</feature>
<dbReference type="Proteomes" id="UP001153292">
    <property type="component" value="Chromosome 17"/>
</dbReference>
<keyword evidence="6 8" id="KW-0472">Membrane</keyword>
<keyword evidence="7" id="KW-0297">G-protein coupled receptor</keyword>
<name>A0ABN8B208_CHISP</name>
<dbReference type="Pfam" id="PF00001">
    <property type="entry name" value="7tm_1"/>
    <property type="match status" value="1"/>
</dbReference>
<evidence type="ECO:0000256" key="7">
    <source>
        <dbReference type="RuleBase" id="RU000688"/>
    </source>
</evidence>
<dbReference type="PRINTS" id="PR00237">
    <property type="entry name" value="GPCRRHODOPSN"/>
</dbReference>
<feature type="transmembrane region" description="Helical" evidence="8">
    <location>
        <begin position="130"/>
        <end position="152"/>
    </location>
</feature>
<keyword evidence="5 8" id="KW-1133">Transmembrane helix</keyword>
<organism evidence="10 11">
    <name type="scientific">Chilo suppressalis</name>
    <name type="common">Asiatic rice borer moth</name>
    <dbReference type="NCBI Taxonomy" id="168631"/>
    <lineage>
        <taxon>Eukaryota</taxon>
        <taxon>Metazoa</taxon>
        <taxon>Ecdysozoa</taxon>
        <taxon>Arthropoda</taxon>
        <taxon>Hexapoda</taxon>
        <taxon>Insecta</taxon>
        <taxon>Pterygota</taxon>
        <taxon>Neoptera</taxon>
        <taxon>Endopterygota</taxon>
        <taxon>Lepidoptera</taxon>
        <taxon>Glossata</taxon>
        <taxon>Ditrysia</taxon>
        <taxon>Pyraloidea</taxon>
        <taxon>Crambidae</taxon>
        <taxon>Crambinae</taxon>
        <taxon>Chilo</taxon>
    </lineage>
</organism>
<evidence type="ECO:0000259" key="9">
    <source>
        <dbReference type="PROSITE" id="PS50262"/>
    </source>
</evidence>
<evidence type="ECO:0000313" key="10">
    <source>
        <dbReference type="EMBL" id="CAH0400571.1"/>
    </source>
</evidence>
<feature type="transmembrane region" description="Helical" evidence="8">
    <location>
        <begin position="62"/>
        <end position="86"/>
    </location>
</feature>
<protein>
    <recommendedName>
        <fullName evidence="9">G-protein coupled receptors family 1 profile domain-containing protein</fullName>
    </recommendedName>
</protein>
<comment type="subcellular location">
    <subcellularLocation>
        <location evidence="1">Cell membrane</location>
        <topology evidence="1">Multi-pass membrane protein</topology>
    </subcellularLocation>
</comment>
<keyword evidence="7" id="KW-0675">Receptor</keyword>
<evidence type="ECO:0000256" key="6">
    <source>
        <dbReference type="ARBA" id="ARBA00023136"/>
    </source>
</evidence>
<comment type="similarity">
    <text evidence="2 7">Belongs to the G-protein coupled receptor 1 family.</text>
</comment>
<feature type="transmembrane region" description="Helical" evidence="8">
    <location>
        <begin position="393"/>
        <end position="417"/>
    </location>
</feature>
<keyword evidence="3" id="KW-1003">Cell membrane</keyword>
<accession>A0ABN8B208</accession>
<feature type="domain" description="G-protein coupled receptors family 1 profile" evidence="9">
    <location>
        <begin position="74"/>
        <end position="456"/>
    </location>
</feature>
<evidence type="ECO:0000313" key="11">
    <source>
        <dbReference type="Proteomes" id="UP001153292"/>
    </source>
</evidence>
<dbReference type="InterPro" id="IPR017452">
    <property type="entry name" value="GPCR_Rhodpsn_7TM"/>
</dbReference>
<feature type="transmembrane region" description="Helical" evidence="8">
    <location>
        <begin position="437"/>
        <end position="459"/>
    </location>
</feature>
<evidence type="ECO:0000256" key="2">
    <source>
        <dbReference type="ARBA" id="ARBA00010663"/>
    </source>
</evidence>
<dbReference type="PANTHER" id="PTHR22750">
    <property type="entry name" value="G-PROTEIN COUPLED RECEPTOR"/>
    <property type="match status" value="1"/>
</dbReference>
<dbReference type="EMBL" id="OU963910">
    <property type="protein sequence ID" value="CAH0400571.1"/>
    <property type="molecule type" value="Genomic_DNA"/>
</dbReference>
<dbReference type="InterPro" id="IPR000276">
    <property type="entry name" value="GPCR_Rhodpsn"/>
</dbReference>
<reference evidence="10" key="1">
    <citation type="submission" date="2021-12" db="EMBL/GenBank/DDBJ databases">
        <authorList>
            <person name="King R."/>
        </authorList>
    </citation>
    <scope>NUCLEOTIDE SEQUENCE</scope>
</reference>
<dbReference type="CDD" id="cd00637">
    <property type="entry name" value="7tm_classA_rhodopsin-like"/>
    <property type="match status" value="1"/>
</dbReference>
<dbReference type="PROSITE" id="PS00237">
    <property type="entry name" value="G_PROTEIN_RECEP_F1_1"/>
    <property type="match status" value="1"/>
</dbReference>
<dbReference type="SUPFAM" id="SSF81321">
    <property type="entry name" value="Family A G protein-coupled receptor-like"/>
    <property type="match status" value="1"/>
</dbReference>
<evidence type="ECO:0000256" key="1">
    <source>
        <dbReference type="ARBA" id="ARBA00004651"/>
    </source>
</evidence>
<proteinExistence type="inferred from homology"/>
<evidence type="ECO:0000256" key="8">
    <source>
        <dbReference type="SAM" id="Phobius"/>
    </source>
</evidence>
<sequence>MDSNSSDWAANETVNQLASLIYQDVLSVANFTNDSDVHQVQSFDLYEAYKTTEREQLLTYKWVAYFLGTLIILSNLTVVISSGLIIRKGQQPKSTYLLLGNVSLADTIIGMSIIFGAIVDNTLGSNQLCIFQLGMIVCPAMVSIFSVGLIAIDRYIYIIHGLYYQRWFNTTRVRIGIICIWMIGITLAFVPAAGWTNHDPLSSLCLYVSVFPSELVVFNSVLSIIPIIIVTVLYCIILVQALRNLRNIKATSVSLNRTDIEAEEKPKLRIYRGTTKTVYNKTANKQNNCKLKRSASFHCCDHKMIGAQPRTNSIRSKSTDDIIMNTHGFQEFFNKLQIQKRRERESNFSICTIESRSTIGNAFRRTTEGSIATLEGRSRKSVSKVRGPSKLRAVTVVMLTTGSFIITWMPFFTIVILFEFCGEKRENKRCLYYSHLISGPVAVLAFTNSFLNPLIYAWWHKGFKKSIKNHFIRFKQRYILAKSVKNKSFRNF</sequence>
<keyword evidence="7" id="KW-0807">Transducer</keyword>
<keyword evidence="11" id="KW-1185">Reference proteome</keyword>
<feature type="transmembrane region" description="Helical" evidence="8">
    <location>
        <begin position="215"/>
        <end position="239"/>
    </location>
</feature>
<feature type="transmembrane region" description="Helical" evidence="8">
    <location>
        <begin position="173"/>
        <end position="195"/>
    </location>
</feature>
<gene>
    <name evidence="10" type="ORF">CHILSU_LOCUS3767</name>
</gene>
<dbReference type="Gene3D" id="1.20.1070.10">
    <property type="entry name" value="Rhodopsin 7-helix transmembrane proteins"/>
    <property type="match status" value="2"/>
</dbReference>
<keyword evidence="4 7" id="KW-0812">Transmembrane</keyword>